<evidence type="ECO:0000313" key="10">
    <source>
        <dbReference type="Proteomes" id="UP000655366"/>
    </source>
</evidence>
<evidence type="ECO:0000256" key="4">
    <source>
        <dbReference type="ARBA" id="ARBA00022475"/>
    </source>
</evidence>
<feature type="transmembrane region" description="Helical" evidence="8">
    <location>
        <begin position="152"/>
        <end position="171"/>
    </location>
</feature>
<feature type="transmembrane region" description="Helical" evidence="8">
    <location>
        <begin position="257"/>
        <end position="277"/>
    </location>
</feature>
<dbReference type="CDD" id="cd09319">
    <property type="entry name" value="TDT_like_1"/>
    <property type="match status" value="1"/>
</dbReference>
<feature type="transmembrane region" description="Helical" evidence="8">
    <location>
        <begin position="183"/>
        <end position="206"/>
    </location>
</feature>
<dbReference type="InterPro" id="IPR038665">
    <property type="entry name" value="Voltage-dep_anion_channel_sf"/>
</dbReference>
<dbReference type="Pfam" id="PF03595">
    <property type="entry name" value="SLAC1"/>
    <property type="match status" value="1"/>
</dbReference>
<comment type="subcellular location">
    <subcellularLocation>
        <location evidence="1">Cell membrane</location>
        <topology evidence="1">Multi-pass membrane protein</topology>
    </subcellularLocation>
</comment>
<reference evidence="9 10" key="1">
    <citation type="submission" date="2020-11" db="EMBL/GenBank/DDBJ databases">
        <title>Arthrobacter antarcticus sp. nov., isolated from Antarctic Soil.</title>
        <authorList>
            <person name="Li J."/>
        </authorList>
    </citation>
    <scope>NUCLEOTIDE SEQUENCE [LARGE SCALE GENOMIC DNA]</scope>
    <source>
        <strain evidence="9 10">Z1-20</strain>
    </source>
</reference>
<dbReference type="GO" id="GO:0000319">
    <property type="term" value="F:sulfite transmembrane transporter activity"/>
    <property type="evidence" value="ECO:0007669"/>
    <property type="project" value="TreeGrafter"/>
</dbReference>
<feature type="transmembrane region" description="Helical" evidence="8">
    <location>
        <begin position="21"/>
        <end position="42"/>
    </location>
</feature>
<keyword evidence="4" id="KW-1003">Cell membrane</keyword>
<feature type="transmembrane region" description="Helical" evidence="8">
    <location>
        <begin position="218"/>
        <end position="237"/>
    </location>
</feature>
<sequence length="362" mass="38109">MARTGPVMRWPQVLGSAVQTLPTGSFSFVMASGIVSTAFAAVGWPVPSLILLIIAAAALVILAAMTVWRFASFRSEVLLDARNPGRAFGFFTIVAAINVVGVRLYSPASPTVTIVLAALSVPLWLLFTYGLPGNLMLRPLAGPVAAKVDGSWFLWVVGTQSLATAAATIGGGSRSPALATMAVALWGIGVVLYLMLATLVTLRLLTVPSKPSSFTPSYWIYMGATAITVLAGSRILLLPQDLPVMAATVAVVSGLTFVLWAFGAWWVPLLVIFGLWRHVMHRESARYEAGLWSIVFPLGMYSVASMHFGAAARLPLLVSIGEAGTWVAGAAWLIVTAAMVYAGYARLLGRPTPVTGGPAAPQ</sequence>
<accession>A0A931CPA0</accession>
<dbReference type="AlphaFoldDB" id="A0A931CPA0"/>
<dbReference type="InterPro" id="IPR051629">
    <property type="entry name" value="Sulfite_efflux_TDT"/>
</dbReference>
<dbReference type="GO" id="GO:0005886">
    <property type="term" value="C:plasma membrane"/>
    <property type="evidence" value="ECO:0007669"/>
    <property type="project" value="UniProtKB-SubCell"/>
</dbReference>
<name>A0A931CPA0_9MICC</name>
<protein>
    <submittedName>
        <fullName evidence="9">Tellurite resistance/C4-dicarboxylate transporter family protein</fullName>
    </submittedName>
</protein>
<keyword evidence="7 8" id="KW-0472">Membrane</keyword>
<evidence type="ECO:0000256" key="1">
    <source>
        <dbReference type="ARBA" id="ARBA00004651"/>
    </source>
</evidence>
<evidence type="ECO:0000256" key="6">
    <source>
        <dbReference type="ARBA" id="ARBA00022989"/>
    </source>
</evidence>
<gene>
    <name evidence="9" type="ORF">IV500_09460</name>
</gene>
<feature type="transmembrane region" description="Helical" evidence="8">
    <location>
        <begin position="112"/>
        <end position="131"/>
    </location>
</feature>
<feature type="transmembrane region" description="Helical" evidence="8">
    <location>
        <begin position="88"/>
        <end position="106"/>
    </location>
</feature>
<keyword evidence="5 8" id="KW-0812">Transmembrane</keyword>
<feature type="transmembrane region" description="Helical" evidence="8">
    <location>
        <begin position="323"/>
        <end position="344"/>
    </location>
</feature>
<proteinExistence type="inferred from homology"/>
<dbReference type="PANTHER" id="PTHR31686:SF1">
    <property type="entry name" value="SULFITE EFFLUX PUMP SSU1"/>
    <property type="match status" value="1"/>
</dbReference>
<keyword evidence="6 8" id="KW-1133">Transmembrane helix</keyword>
<feature type="transmembrane region" description="Helical" evidence="8">
    <location>
        <begin position="289"/>
        <end position="311"/>
    </location>
</feature>
<feature type="transmembrane region" description="Helical" evidence="8">
    <location>
        <begin position="48"/>
        <end position="68"/>
    </location>
</feature>
<dbReference type="Gene3D" id="1.50.10.150">
    <property type="entry name" value="Voltage-dependent anion channel"/>
    <property type="match status" value="1"/>
</dbReference>
<evidence type="ECO:0000313" key="9">
    <source>
        <dbReference type="EMBL" id="MBG0739611.1"/>
    </source>
</evidence>
<dbReference type="Proteomes" id="UP000655366">
    <property type="component" value="Unassembled WGS sequence"/>
</dbReference>
<evidence type="ECO:0000256" key="3">
    <source>
        <dbReference type="ARBA" id="ARBA00022448"/>
    </source>
</evidence>
<keyword evidence="3" id="KW-0813">Transport</keyword>
<dbReference type="InterPro" id="IPR004695">
    <property type="entry name" value="SLAC1/Mae1/Ssu1/TehA"/>
</dbReference>
<dbReference type="EMBL" id="JADNYM010000010">
    <property type="protein sequence ID" value="MBG0739611.1"/>
    <property type="molecule type" value="Genomic_DNA"/>
</dbReference>
<organism evidence="9 10">
    <name type="scientific">Arthrobacter terrae</name>
    <dbReference type="NCBI Taxonomy" id="2935737"/>
    <lineage>
        <taxon>Bacteria</taxon>
        <taxon>Bacillati</taxon>
        <taxon>Actinomycetota</taxon>
        <taxon>Actinomycetes</taxon>
        <taxon>Micrococcales</taxon>
        <taxon>Micrococcaceae</taxon>
        <taxon>Arthrobacter</taxon>
    </lineage>
</organism>
<evidence type="ECO:0000256" key="7">
    <source>
        <dbReference type="ARBA" id="ARBA00023136"/>
    </source>
</evidence>
<evidence type="ECO:0000256" key="2">
    <source>
        <dbReference type="ARBA" id="ARBA00008566"/>
    </source>
</evidence>
<evidence type="ECO:0000256" key="5">
    <source>
        <dbReference type="ARBA" id="ARBA00022692"/>
    </source>
</evidence>
<comment type="similarity">
    <text evidence="2">Belongs to the tellurite-resistance/dicarboxylate transporter (TDT) family.</text>
</comment>
<evidence type="ECO:0000256" key="8">
    <source>
        <dbReference type="SAM" id="Phobius"/>
    </source>
</evidence>
<comment type="caution">
    <text evidence="9">The sequence shown here is derived from an EMBL/GenBank/DDBJ whole genome shotgun (WGS) entry which is preliminary data.</text>
</comment>
<keyword evidence="10" id="KW-1185">Reference proteome</keyword>
<dbReference type="PANTHER" id="PTHR31686">
    <property type="match status" value="1"/>
</dbReference>